<dbReference type="Proteomes" id="UP001221757">
    <property type="component" value="Unassembled WGS sequence"/>
</dbReference>
<reference evidence="2" key="1">
    <citation type="submission" date="2023-03" db="EMBL/GenBank/DDBJ databases">
        <title>Massive genome expansion in bonnet fungi (Mycena s.s.) driven by repeated elements and novel gene families across ecological guilds.</title>
        <authorList>
            <consortium name="Lawrence Berkeley National Laboratory"/>
            <person name="Harder C.B."/>
            <person name="Miyauchi S."/>
            <person name="Viragh M."/>
            <person name="Kuo A."/>
            <person name="Thoen E."/>
            <person name="Andreopoulos B."/>
            <person name="Lu D."/>
            <person name="Skrede I."/>
            <person name="Drula E."/>
            <person name="Henrissat B."/>
            <person name="Morin E."/>
            <person name="Kohler A."/>
            <person name="Barry K."/>
            <person name="LaButti K."/>
            <person name="Morin E."/>
            <person name="Salamov A."/>
            <person name="Lipzen A."/>
            <person name="Mereny Z."/>
            <person name="Hegedus B."/>
            <person name="Baldrian P."/>
            <person name="Stursova M."/>
            <person name="Weitz H."/>
            <person name="Taylor A."/>
            <person name="Grigoriev I.V."/>
            <person name="Nagy L.G."/>
            <person name="Martin F."/>
            <person name="Kauserud H."/>
        </authorList>
    </citation>
    <scope>NUCLEOTIDE SEQUENCE</scope>
    <source>
        <strain evidence="2">CBHHK067</strain>
    </source>
</reference>
<feature type="region of interest" description="Disordered" evidence="1">
    <location>
        <begin position="147"/>
        <end position="172"/>
    </location>
</feature>
<sequence length="427" mass="46735">MAELTAVEFLKAMIYERATIVLVGKFVYEVLEEFYAVPLHRRLKFLPLSVVWGLPWGMGKLMGSASEVWMALRGPGAIVYFLLALYTGITPGNRHEKCTCDHPEGYHPMAIPLAASVIPSTAASIIASYQQPDHIASMPIAPPFAKPMSKPITSSSGSKPKASASGDKPSQAAAMEDINAGLKRKAVGTGGEPSTPFSSCTFSCRLTLDQKKHSSTKVDRDEKLAVRMGQIVVIVSKPTGTNTWANPRAAAIAVMETQKLAVNGLRRVMAFNREWDAAEMEDCDATEVNRYLGSQTGRRDSRRIYLLSAHRIPRSIYENNGIAPVHLAGVVTKPESDTYSTEEDESDAESWLGSERCKVLAIGELGGGERGPVPAITPSARVSTATFIIYIVRREKYMQQQRQGVRKKKVQKYILPGHENVYSAATF</sequence>
<evidence type="ECO:0000256" key="1">
    <source>
        <dbReference type="SAM" id="MobiDB-lite"/>
    </source>
</evidence>
<proteinExistence type="predicted"/>
<keyword evidence="3" id="KW-1185">Reference proteome</keyword>
<gene>
    <name evidence="2" type="ORF">B0H17DRAFT_1155328</name>
</gene>
<dbReference type="EMBL" id="JARKIE010001599">
    <property type="protein sequence ID" value="KAJ7601365.1"/>
    <property type="molecule type" value="Genomic_DNA"/>
</dbReference>
<feature type="compositionally biased region" description="Low complexity" evidence="1">
    <location>
        <begin position="154"/>
        <end position="170"/>
    </location>
</feature>
<dbReference type="AlphaFoldDB" id="A0AAD7AWG6"/>
<comment type="caution">
    <text evidence="2">The sequence shown here is derived from an EMBL/GenBank/DDBJ whole genome shotgun (WGS) entry which is preliminary data.</text>
</comment>
<accession>A0AAD7AWG6</accession>
<protein>
    <submittedName>
        <fullName evidence="2">Uncharacterized protein</fullName>
    </submittedName>
</protein>
<evidence type="ECO:0000313" key="3">
    <source>
        <dbReference type="Proteomes" id="UP001221757"/>
    </source>
</evidence>
<organism evidence="2 3">
    <name type="scientific">Mycena rosella</name>
    <name type="common">Pink bonnet</name>
    <name type="synonym">Agaricus rosellus</name>
    <dbReference type="NCBI Taxonomy" id="1033263"/>
    <lineage>
        <taxon>Eukaryota</taxon>
        <taxon>Fungi</taxon>
        <taxon>Dikarya</taxon>
        <taxon>Basidiomycota</taxon>
        <taxon>Agaricomycotina</taxon>
        <taxon>Agaricomycetes</taxon>
        <taxon>Agaricomycetidae</taxon>
        <taxon>Agaricales</taxon>
        <taxon>Marasmiineae</taxon>
        <taxon>Mycenaceae</taxon>
        <taxon>Mycena</taxon>
    </lineage>
</organism>
<name>A0AAD7AWG6_MYCRO</name>
<evidence type="ECO:0000313" key="2">
    <source>
        <dbReference type="EMBL" id="KAJ7601365.1"/>
    </source>
</evidence>